<gene>
    <name evidence="2" type="ORF">EHSB41UT_02703</name>
</gene>
<accession>A0A1X7AKT3</accession>
<sequence>MHVYLHGGKHRNIYGTVSVNHFLRCFFPGLIIAVITCCIAGCDAQDNAPTPEQLPNTGLESNTSQSSQQPSSATDDAVVEGASETIIQGDGVIYEQAVIIDSEPPPQQSTQTAVQDIPVPGDKQAQQQEIQQMEQQQNAPSQ</sequence>
<evidence type="ECO:0000256" key="1">
    <source>
        <dbReference type="SAM" id="MobiDB-lite"/>
    </source>
</evidence>
<feature type="compositionally biased region" description="Low complexity" evidence="1">
    <location>
        <begin position="124"/>
        <end position="142"/>
    </location>
</feature>
<proteinExistence type="predicted"/>
<dbReference type="RefSeq" id="WP_087110746.1">
    <property type="nucleotide sequence ID" value="NZ_CBCSCN010000006.1"/>
</dbReference>
<evidence type="ECO:0000313" key="2">
    <source>
        <dbReference type="EMBL" id="SMA48341.1"/>
    </source>
</evidence>
<dbReference type="Proteomes" id="UP000196573">
    <property type="component" value="Unassembled WGS sequence"/>
</dbReference>
<organism evidence="2 3">
    <name type="scientific">Parendozoicomonas haliclonae</name>
    <dbReference type="NCBI Taxonomy" id="1960125"/>
    <lineage>
        <taxon>Bacteria</taxon>
        <taxon>Pseudomonadati</taxon>
        <taxon>Pseudomonadota</taxon>
        <taxon>Gammaproteobacteria</taxon>
        <taxon>Oceanospirillales</taxon>
        <taxon>Endozoicomonadaceae</taxon>
        <taxon>Parendozoicomonas</taxon>
    </lineage>
</organism>
<keyword evidence="3" id="KW-1185">Reference proteome</keyword>
<name>A0A1X7AKT3_9GAMM</name>
<dbReference type="EMBL" id="FWPT01000006">
    <property type="protein sequence ID" value="SMA48341.1"/>
    <property type="molecule type" value="Genomic_DNA"/>
</dbReference>
<protein>
    <submittedName>
        <fullName evidence="2">Uncharacterized protein</fullName>
    </submittedName>
</protein>
<feature type="compositionally biased region" description="Polar residues" evidence="1">
    <location>
        <begin position="47"/>
        <end position="63"/>
    </location>
</feature>
<dbReference type="AlphaFoldDB" id="A0A1X7AKT3"/>
<reference evidence="2 3" key="1">
    <citation type="submission" date="2017-03" db="EMBL/GenBank/DDBJ databases">
        <authorList>
            <person name="Afonso C.L."/>
            <person name="Miller P.J."/>
            <person name="Scott M.A."/>
            <person name="Spackman E."/>
            <person name="Goraichik I."/>
            <person name="Dimitrov K.M."/>
            <person name="Suarez D.L."/>
            <person name="Swayne D.E."/>
        </authorList>
    </citation>
    <scope>NUCLEOTIDE SEQUENCE [LARGE SCALE GENOMIC DNA]</scope>
    <source>
        <strain evidence="2">SB41UT1</strain>
    </source>
</reference>
<feature type="region of interest" description="Disordered" evidence="1">
    <location>
        <begin position="46"/>
        <end position="82"/>
    </location>
</feature>
<feature type="region of interest" description="Disordered" evidence="1">
    <location>
        <begin position="99"/>
        <end position="142"/>
    </location>
</feature>
<evidence type="ECO:0000313" key="3">
    <source>
        <dbReference type="Proteomes" id="UP000196573"/>
    </source>
</evidence>